<organism evidence="6">
    <name type="scientific">freshwater metagenome</name>
    <dbReference type="NCBI Taxonomy" id="449393"/>
    <lineage>
        <taxon>unclassified sequences</taxon>
        <taxon>metagenomes</taxon>
        <taxon>ecological metagenomes</taxon>
    </lineage>
</organism>
<dbReference type="AlphaFoldDB" id="A0A6J7IXQ0"/>
<dbReference type="PANTHER" id="PTHR43294:SF21">
    <property type="entry name" value="CATION TRANSPORTING ATPASE"/>
    <property type="match status" value="1"/>
</dbReference>
<proteinExistence type="predicted"/>
<dbReference type="EMBL" id="CAFBMX010000007">
    <property type="protein sequence ID" value="CAB4935629.1"/>
    <property type="molecule type" value="Genomic_DNA"/>
</dbReference>
<comment type="subcellular location">
    <subcellularLocation>
        <location evidence="1">Cell membrane</location>
        <topology evidence="1">Multi-pass membrane protein</topology>
    </subcellularLocation>
</comment>
<evidence type="ECO:0000256" key="3">
    <source>
        <dbReference type="SAM" id="MobiDB-lite"/>
    </source>
</evidence>
<dbReference type="InterPro" id="IPR050510">
    <property type="entry name" value="Cation_transp_ATPase_P-type"/>
</dbReference>
<dbReference type="Pfam" id="PF00122">
    <property type="entry name" value="E1-E2_ATPase"/>
    <property type="match status" value="1"/>
</dbReference>
<keyword evidence="4" id="KW-0812">Transmembrane</keyword>
<dbReference type="Gene3D" id="2.70.150.10">
    <property type="entry name" value="Calcium-transporting ATPase, cytoplasmic transduction domain A"/>
    <property type="match status" value="1"/>
</dbReference>
<dbReference type="PANTHER" id="PTHR43294">
    <property type="entry name" value="SODIUM/POTASSIUM-TRANSPORTING ATPASE SUBUNIT ALPHA"/>
    <property type="match status" value="1"/>
</dbReference>
<dbReference type="InterPro" id="IPR059000">
    <property type="entry name" value="ATPase_P-type_domA"/>
</dbReference>
<evidence type="ECO:0000256" key="2">
    <source>
        <dbReference type="ARBA" id="ARBA00022475"/>
    </source>
</evidence>
<dbReference type="SUPFAM" id="SSF81653">
    <property type="entry name" value="Calcium ATPase, transduction domain A"/>
    <property type="match status" value="1"/>
</dbReference>
<keyword evidence="4" id="KW-1133">Transmembrane helix</keyword>
<keyword evidence="4" id="KW-0472">Membrane</keyword>
<dbReference type="GO" id="GO:0005886">
    <property type="term" value="C:plasma membrane"/>
    <property type="evidence" value="ECO:0007669"/>
    <property type="project" value="UniProtKB-SubCell"/>
</dbReference>
<feature type="compositionally biased region" description="Basic and acidic residues" evidence="3">
    <location>
        <begin position="9"/>
        <end position="23"/>
    </location>
</feature>
<gene>
    <name evidence="6" type="ORF">UFOPK3674_01452</name>
</gene>
<dbReference type="InterPro" id="IPR004014">
    <property type="entry name" value="ATPase_P-typ_cation-transptr_N"/>
</dbReference>
<feature type="domain" description="Cation-transporting P-type ATPase N-terminal" evidence="5">
    <location>
        <begin position="24"/>
        <end position="95"/>
    </location>
</feature>
<name>A0A6J7IXQ0_9ZZZZ</name>
<feature type="transmembrane region" description="Helical" evidence="4">
    <location>
        <begin position="81"/>
        <end position="114"/>
    </location>
</feature>
<reference evidence="6" key="1">
    <citation type="submission" date="2020-05" db="EMBL/GenBank/DDBJ databases">
        <authorList>
            <person name="Chiriac C."/>
            <person name="Salcher M."/>
            <person name="Ghai R."/>
            <person name="Kavagutti S V."/>
        </authorList>
    </citation>
    <scope>NUCLEOTIDE SEQUENCE</scope>
</reference>
<feature type="region of interest" description="Disordered" evidence="3">
    <location>
        <begin position="1"/>
        <end position="23"/>
    </location>
</feature>
<evidence type="ECO:0000256" key="4">
    <source>
        <dbReference type="SAM" id="Phobius"/>
    </source>
</evidence>
<dbReference type="InterPro" id="IPR008250">
    <property type="entry name" value="ATPase_P-typ_transduc_dom_A_sf"/>
</dbReference>
<dbReference type="InterPro" id="IPR023298">
    <property type="entry name" value="ATPase_P-typ_TM_dom_sf"/>
</dbReference>
<dbReference type="SMART" id="SM00831">
    <property type="entry name" value="Cation_ATPase_N"/>
    <property type="match status" value="1"/>
</dbReference>
<keyword evidence="2" id="KW-1003">Cell membrane</keyword>
<accession>A0A6J7IXQ0</accession>
<sequence>MPGRSSRHLRAETTDRAPDTPVDPEERIGLLLRHLGTKAGGLTDSEARRRLEQHGLNEIRRHRGPGHLAALARQFTNPLALLLWVAAALAVPAGLGALAIAIVAVIILNAVFAFVQELQAEHATEALREFLPLRARVRRNGAEVEIDARDLVPGDVLVIEEGDRLSADVRLFDGSVEMDMSPLTGEAEPVRRGATRDSAAVPPLESEDLVFAGTSCTAGRAVGVVYATGMLTQLGRIAALSQRVRETSSPLQREVRRAT</sequence>
<evidence type="ECO:0000256" key="1">
    <source>
        <dbReference type="ARBA" id="ARBA00004651"/>
    </source>
</evidence>
<protein>
    <submittedName>
        <fullName evidence="6">Unannotated protein</fullName>
    </submittedName>
</protein>
<evidence type="ECO:0000259" key="5">
    <source>
        <dbReference type="SMART" id="SM00831"/>
    </source>
</evidence>
<dbReference type="Pfam" id="PF00690">
    <property type="entry name" value="Cation_ATPase_N"/>
    <property type="match status" value="1"/>
</dbReference>
<dbReference type="SUPFAM" id="SSF81665">
    <property type="entry name" value="Calcium ATPase, transmembrane domain M"/>
    <property type="match status" value="1"/>
</dbReference>
<evidence type="ECO:0000313" key="6">
    <source>
        <dbReference type="EMBL" id="CAB4935629.1"/>
    </source>
</evidence>